<proteinExistence type="predicted"/>
<accession>A0ABT1JLF1</accession>
<gene>
    <name evidence="1" type="ORF">G443_002831</name>
</gene>
<keyword evidence="2" id="KW-1185">Reference proteome</keyword>
<evidence type="ECO:0008006" key="3">
    <source>
        <dbReference type="Google" id="ProtNLM"/>
    </source>
</evidence>
<reference evidence="1 2" key="2">
    <citation type="submission" date="2022-06" db="EMBL/GenBank/DDBJ databases">
        <title>Genomic Encyclopedia of Type Strains, Phase I: the one thousand microbial genomes (KMG-I) project.</title>
        <authorList>
            <person name="Kyrpides N."/>
        </authorList>
    </citation>
    <scope>NUCLEOTIDE SEQUENCE [LARGE SCALE GENOMIC DNA]</scope>
    <source>
        <strain evidence="1 2">DSM 43889</strain>
    </source>
</reference>
<protein>
    <recommendedName>
        <fullName evidence="3">ESX-1 secretion-associated protein</fullName>
    </recommendedName>
</protein>
<dbReference type="Proteomes" id="UP000791080">
    <property type="component" value="Unassembled WGS sequence"/>
</dbReference>
<evidence type="ECO:0000313" key="2">
    <source>
        <dbReference type="Proteomes" id="UP000791080"/>
    </source>
</evidence>
<reference evidence="1 2" key="1">
    <citation type="submission" date="2013-07" db="EMBL/GenBank/DDBJ databases">
        <authorList>
            <consortium name="DOE Joint Genome Institute"/>
            <person name="Reeve W."/>
            <person name="Huntemann M."/>
            <person name="Han J."/>
            <person name="Chen A."/>
            <person name="Kyrpides N."/>
            <person name="Mavromatis K."/>
            <person name="Markowitz V."/>
            <person name="Palaniappan K."/>
            <person name="Ivanova N."/>
            <person name="Schaumberg A."/>
            <person name="Pati A."/>
            <person name="Liolios K."/>
            <person name="Nordberg H.P."/>
            <person name="Cantor M.N."/>
            <person name="Hua S.X."/>
            <person name="Woyke T."/>
        </authorList>
    </citation>
    <scope>NUCLEOTIDE SEQUENCE [LARGE SCALE GENOMIC DNA]</scope>
    <source>
        <strain evidence="1 2">DSM 43889</strain>
    </source>
</reference>
<organism evidence="1 2">
    <name type="scientific">Actinoalloteichus caeruleus DSM 43889</name>
    <dbReference type="NCBI Taxonomy" id="1120930"/>
    <lineage>
        <taxon>Bacteria</taxon>
        <taxon>Bacillati</taxon>
        <taxon>Actinomycetota</taxon>
        <taxon>Actinomycetes</taxon>
        <taxon>Pseudonocardiales</taxon>
        <taxon>Pseudonocardiaceae</taxon>
        <taxon>Actinoalloteichus</taxon>
        <taxon>Actinoalloteichus cyanogriseus</taxon>
    </lineage>
</organism>
<name>A0ABT1JLF1_ACTCY</name>
<sequence>MAGSGYELDDPDTLITQGPTLLNSLAEDANTASEYAMEHIMVKSEELGLVYGSLVEFCTQVATAISGNALVLRSRMEESATAMKAAGEDYAGLEESEAARIDATYSPEHSFDQD</sequence>
<comment type="caution">
    <text evidence="1">The sequence shown here is derived from an EMBL/GenBank/DDBJ whole genome shotgun (WGS) entry which is preliminary data.</text>
</comment>
<dbReference type="EMBL" id="AUBJ02000001">
    <property type="protein sequence ID" value="MCP2332561.1"/>
    <property type="molecule type" value="Genomic_DNA"/>
</dbReference>
<dbReference type="RefSeq" id="WP_026417524.1">
    <property type="nucleotide sequence ID" value="NZ_AUBJ02000001.1"/>
</dbReference>
<evidence type="ECO:0000313" key="1">
    <source>
        <dbReference type="EMBL" id="MCP2332561.1"/>
    </source>
</evidence>